<name>U6KK08_EIMTE</name>
<proteinExistence type="predicted"/>
<reference evidence="1" key="1">
    <citation type="submission" date="2013-10" db="EMBL/GenBank/DDBJ databases">
        <title>Genomic analysis of the causative agents of coccidiosis in chickens.</title>
        <authorList>
            <person name="Reid A.J."/>
            <person name="Blake D."/>
            <person name="Billington K."/>
            <person name="Browne H."/>
            <person name="Dunn M."/>
            <person name="Hung S."/>
            <person name="Kawahara F."/>
            <person name="Miranda-Saavedra D."/>
            <person name="Mourier T."/>
            <person name="Nagra H."/>
            <person name="Otto T.D."/>
            <person name="Rawlings N."/>
            <person name="Sanchez A."/>
            <person name="Sanders M."/>
            <person name="Subramaniam C."/>
            <person name="Tay Y."/>
            <person name="Dear P."/>
            <person name="Doerig C."/>
            <person name="Gruber A."/>
            <person name="Parkinson J."/>
            <person name="Shirley M."/>
            <person name="Wan K.L."/>
            <person name="Berriman M."/>
            <person name="Tomley F."/>
            <person name="Pain A."/>
        </authorList>
    </citation>
    <scope>NUCLEOTIDE SEQUENCE [LARGE SCALE GENOMIC DNA]</scope>
    <source>
        <strain evidence="1">Houghton</strain>
    </source>
</reference>
<protein>
    <submittedName>
        <fullName evidence="1">Uncharacterized protein</fullName>
    </submittedName>
</protein>
<organism evidence="1 2">
    <name type="scientific">Eimeria tenella</name>
    <name type="common">Coccidian parasite</name>
    <dbReference type="NCBI Taxonomy" id="5802"/>
    <lineage>
        <taxon>Eukaryota</taxon>
        <taxon>Sar</taxon>
        <taxon>Alveolata</taxon>
        <taxon>Apicomplexa</taxon>
        <taxon>Conoidasida</taxon>
        <taxon>Coccidia</taxon>
        <taxon>Eucoccidiorida</taxon>
        <taxon>Eimeriorina</taxon>
        <taxon>Eimeriidae</taxon>
        <taxon>Eimeria</taxon>
    </lineage>
</organism>
<dbReference type="GeneID" id="25255057"/>
<keyword evidence="2" id="KW-1185">Reference proteome</keyword>
<dbReference type="AlphaFoldDB" id="U6KK08"/>
<evidence type="ECO:0000313" key="1">
    <source>
        <dbReference type="EMBL" id="CDJ38269.1"/>
    </source>
</evidence>
<sequence length="185" mass="19152">MPTAAAATAAAAAHLACRRASLLLCKKCFKTPLLSFVSDCSSAVSSNSISSPESGWASCSSSSGNSSKDCVHGQNERSRIKTAAATWTLKLLQQQGAVDTAVAATAAAAKAAATAAIPPAPGRGLVQPQLWGRSWQQQPAALLLQSCLQLSPSRLQPCSSSSSSSNSKTTHSCKCFAHIHWRTKP</sequence>
<gene>
    <name evidence="1" type="ORF">ETH_00029890</name>
</gene>
<accession>U6KK08</accession>
<evidence type="ECO:0000313" key="2">
    <source>
        <dbReference type="Proteomes" id="UP000030747"/>
    </source>
</evidence>
<dbReference type="EMBL" id="HG673826">
    <property type="protein sequence ID" value="CDJ38269.1"/>
    <property type="molecule type" value="Genomic_DNA"/>
</dbReference>
<dbReference type="Proteomes" id="UP000030747">
    <property type="component" value="Unassembled WGS sequence"/>
</dbReference>
<reference evidence="1" key="2">
    <citation type="submission" date="2013-10" db="EMBL/GenBank/DDBJ databases">
        <authorList>
            <person name="Aslett M."/>
        </authorList>
    </citation>
    <scope>NUCLEOTIDE SEQUENCE [LARGE SCALE GENOMIC DNA]</scope>
    <source>
        <strain evidence="1">Houghton</strain>
    </source>
</reference>
<dbReference type="VEuPathDB" id="ToxoDB:ETH_00029890"/>
<dbReference type="RefSeq" id="XP_013229107.1">
    <property type="nucleotide sequence ID" value="XM_013373653.1"/>
</dbReference>